<evidence type="ECO:0000313" key="3">
    <source>
        <dbReference type="Proteomes" id="UP000215902"/>
    </source>
</evidence>
<dbReference type="Proteomes" id="UP000215902">
    <property type="component" value="Unassembled WGS sequence"/>
</dbReference>
<reference evidence="2 3" key="1">
    <citation type="submission" date="2017-06" db="EMBL/GenBank/DDBJ databases">
        <title>A platform for efficient transgenesis in Macrostomum lignano, a flatworm model organism for stem cell research.</title>
        <authorList>
            <person name="Berezikov E."/>
        </authorList>
    </citation>
    <scope>NUCLEOTIDE SEQUENCE [LARGE SCALE GENOMIC DNA]</scope>
    <source>
        <strain evidence="2">DV1</strain>
        <tissue evidence="2">Whole organism</tissue>
    </source>
</reference>
<evidence type="ECO:0000256" key="1">
    <source>
        <dbReference type="SAM" id="MobiDB-lite"/>
    </source>
</evidence>
<comment type="caution">
    <text evidence="2">The sequence shown here is derived from an EMBL/GenBank/DDBJ whole genome shotgun (WGS) entry which is preliminary data.</text>
</comment>
<dbReference type="EMBL" id="NIVC01000380">
    <property type="protein sequence ID" value="PAA84341.1"/>
    <property type="molecule type" value="Genomic_DNA"/>
</dbReference>
<sequence>MPNAKKSHEECRESLCLLCLRKASRSIWSVANFSAEDLVPNFASVQHILPTGLCDGCRRIISSLSGPAPRELPSRLNYEQMVADLQSLPPSTRNNPHCSCELCELARSKNSSKLTTSVSSYSTGAAASRPGRPRKHPLSAADAAQPQFICSFCRSEIGRGKKHNCSRATRLTNLQQGVSPDTQDMLASSCISTKAAASGSSCVSLSRMEGGRPMRVTVGASVGNGATSFPATSISTMKTLKGVLNLSNNQTLQVAQVLRAGASSSRAVESRLKDSLVTQNRVLEDFFKLKTLQFELSSSAIGDRAAVLCTDASRLIEFIVQQRGASNFECRLGLDGGGGFFKICVSVVASTSDHQVHGGAAAVHESVRRHSQFNDAGVKKIIVLAIVNDISETYKNVKTLLQAVSVVELSAVTVTDMKLANILCGLQPHSCAHPCPYCESTAPLTTSGRPRTLGRIRQKVQEFNSAGRVWSRAKQFMNCVNLPLLAGDDDEEVLMLLPPPELHLLLGISNKLLDSLNEAWGEDRGFAWLQSHGIVRAGYRGGTMEGNACRKLLLMAEVLLEDVPHELQPFAQCLICFNSVVNGAFGQELVPDFGERIENFGAAYLALGLTVTPKVHVLLCHVSDFCHRTGRALGTCSEQAVESAHSDFQRTWQRYRLPADHPQFGNRLLQATVAYNSWHI</sequence>
<protein>
    <submittedName>
        <fullName evidence="2">Uncharacterized protein</fullName>
    </submittedName>
</protein>
<dbReference type="AlphaFoldDB" id="A0A267GE86"/>
<dbReference type="PANTHER" id="PTHR31424">
    <property type="entry name" value="PROTEIN CBG23806"/>
    <property type="match status" value="1"/>
</dbReference>
<gene>
    <name evidence="2" type="ORF">BOX15_Mlig012838g7</name>
</gene>
<accession>A0A267GE86</accession>
<dbReference type="PANTHER" id="PTHR31424:SF4">
    <property type="entry name" value="AUTOPHAGY-RELATED PROTEIN 14-RELATED"/>
    <property type="match status" value="1"/>
</dbReference>
<name>A0A267GE86_9PLAT</name>
<organism evidence="2 3">
    <name type="scientific">Macrostomum lignano</name>
    <dbReference type="NCBI Taxonomy" id="282301"/>
    <lineage>
        <taxon>Eukaryota</taxon>
        <taxon>Metazoa</taxon>
        <taxon>Spiralia</taxon>
        <taxon>Lophotrochozoa</taxon>
        <taxon>Platyhelminthes</taxon>
        <taxon>Rhabditophora</taxon>
        <taxon>Macrostomorpha</taxon>
        <taxon>Macrostomida</taxon>
        <taxon>Macrostomidae</taxon>
        <taxon>Macrostomum</taxon>
    </lineage>
</organism>
<dbReference type="OrthoDB" id="10229477at2759"/>
<feature type="region of interest" description="Disordered" evidence="1">
    <location>
        <begin position="121"/>
        <end position="140"/>
    </location>
</feature>
<keyword evidence="3" id="KW-1185">Reference proteome</keyword>
<evidence type="ECO:0000313" key="2">
    <source>
        <dbReference type="EMBL" id="PAA84341.1"/>
    </source>
</evidence>
<proteinExistence type="predicted"/>